<dbReference type="RefSeq" id="WP_208567125.1">
    <property type="nucleotide sequence ID" value="NZ_JAGFWR010000004.1"/>
</dbReference>
<comment type="similarity">
    <text evidence="1">Belongs to the thioesterase family.</text>
</comment>
<dbReference type="Gene3D" id="3.40.50.1820">
    <property type="entry name" value="alpha/beta hydrolase"/>
    <property type="match status" value="1"/>
</dbReference>
<feature type="domain" description="Thioesterase" evidence="2">
    <location>
        <begin position="27"/>
        <end position="248"/>
    </location>
</feature>
<gene>
    <name evidence="3" type="ORF">JQN83_11755</name>
</gene>
<dbReference type="InterPro" id="IPR012223">
    <property type="entry name" value="TEII"/>
</dbReference>
<organism evidence="3 4">
    <name type="scientific">Micromonospora antibiotica</name>
    <dbReference type="NCBI Taxonomy" id="2807623"/>
    <lineage>
        <taxon>Bacteria</taxon>
        <taxon>Bacillati</taxon>
        <taxon>Actinomycetota</taxon>
        <taxon>Actinomycetes</taxon>
        <taxon>Micromonosporales</taxon>
        <taxon>Micromonosporaceae</taxon>
        <taxon>Micromonospora</taxon>
    </lineage>
</organism>
<evidence type="ECO:0000256" key="1">
    <source>
        <dbReference type="ARBA" id="ARBA00007169"/>
    </source>
</evidence>
<dbReference type="Pfam" id="PF00975">
    <property type="entry name" value="Thioesterase"/>
    <property type="match status" value="1"/>
</dbReference>
<dbReference type="PANTHER" id="PTHR11487">
    <property type="entry name" value="THIOESTERASE"/>
    <property type="match status" value="1"/>
</dbReference>
<dbReference type="PANTHER" id="PTHR11487:SF0">
    <property type="entry name" value="S-ACYL FATTY ACID SYNTHASE THIOESTERASE, MEDIUM CHAIN"/>
    <property type="match status" value="1"/>
</dbReference>
<keyword evidence="4" id="KW-1185">Reference proteome</keyword>
<evidence type="ECO:0000313" key="4">
    <source>
        <dbReference type="Proteomes" id="UP000671399"/>
    </source>
</evidence>
<proteinExistence type="inferred from homology"/>
<evidence type="ECO:0000259" key="2">
    <source>
        <dbReference type="Pfam" id="PF00975"/>
    </source>
</evidence>
<dbReference type="Proteomes" id="UP000671399">
    <property type="component" value="Unassembled WGS sequence"/>
</dbReference>
<sequence length="257" mass="27997">MYPTQELSATAERWITYPSPAPAARTKLLCLPYAGGGASLYRSWPALLPGVEVAAVQMPGHESRLGEPSHDRIEPLVDALATAAAPHLDKPYAIFGHSLGARVGFELARELRRRCLPGPVMLFASACRAPHVPRMPHPPVHAMSDPALLRMLRQMQTVPPEVLDDPDLASVLLPVMRADLNIVNSYEYTDEPALPCPIRVFGGTGDPEVREDDLYGWQAHTTSSFAVRMLPGGHLMIRQRAREITQTVGQAMAGIGC</sequence>
<evidence type="ECO:0000313" key="3">
    <source>
        <dbReference type="EMBL" id="MBO4161481.1"/>
    </source>
</evidence>
<protein>
    <submittedName>
        <fullName evidence="3">Thioesterase</fullName>
    </submittedName>
</protein>
<accession>A0ABS3V788</accession>
<reference evidence="3 4" key="1">
    <citation type="submission" date="2021-03" db="EMBL/GenBank/DDBJ databases">
        <authorList>
            <person name="Lee D.-H."/>
        </authorList>
    </citation>
    <scope>NUCLEOTIDE SEQUENCE [LARGE SCALE GENOMIC DNA]</scope>
    <source>
        <strain evidence="3 4">MMS20-R2-23</strain>
    </source>
</reference>
<comment type="caution">
    <text evidence="3">The sequence shown here is derived from an EMBL/GenBank/DDBJ whole genome shotgun (WGS) entry which is preliminary data.</text>
</comment>
<dbReference type="InterPro" id="IPR029058">
    <property type="entry name" value="AB_hydrolase_fold"/>
</dbReference>
<name>A0ABS3V788_9ACTN</name>
<dbReference type="EMBL" id="JAGFWR010000004">
    <property type="protein sequence ID" value="MBO4161481.1"/>
    <property type="molecule type" value="Genomic_DNA"/>
</dbReference>
<dbReference type="SUPFAM" id="SSF53474">
    <property type="entry name" value="alpha/beta-Hydrolases"/>
    <property type="match status" value="1"/>
</dbReference>
<dbReference type="InterPro" id="IPR001031">
    <property type="entry name" value="Thioesterase"/>
</dbReference>